<dbReference type="AlphaFoldDB" id="A0A2P6MR34"/>
<reference evidence="1 2" key="1">
    <citation type="journal article" date="2018" name="Genome Biol. Evol.">
        <title>Multiple Roots of Fruiting Body Formation in Amoebozoa.</title>
        <authorList>
            <person name="Hillmann F."/>
            <person name="Forbes G."/>
            <person name="Novohradska S."/>
            <person name="Ferling I."/>
            <person name="Riege K."/>
            <person name="Groth M."/>
            <person name="Westermann M."/>
            <person name="Marz M."/>
            <person name="Spaller T."/>
            <person name="Winckler T."/>
            <person name="Schaap P."/>
            <person name="Glockner G."/>
        </authorList>
    </citation>
    <scope>NUCLEOTIDE SEQUENCE [LARGE SCALE GENOMIC DNA]</scope>
    <source>
        <strain evidence="1 2">Jena</strain>
    </source>
</reference>
<proteinExistence type="predicted"/>
<comment type="caution">
    <text evidence="1">The sequence shown here is derived from an EMBL/GenBank/DDBJ whole genome shotgun (WGS) entry which is preliminary data.</text>
</comment>
<dbReference type="Proteomes" id="UP000241769">
    <property type="component" value="Unassembled WGS sequence"/>
</dbReference>
<accession>A0A2P6MR34</accession>
<evidence type="ECO:0000313" key="1">
    <source>
        <dbReference type="EMBL" id="PRP74168.1"/>
    </source>
</evidence>
<evidence type="ECO:0000313" key="2">
    <source>
        <dbReference type="Proteomes" id="UP000241769"/>
    </source>
</evidence>
<dbReference type="EMBL" id="MDYQ01000495">
    <property type="protein sequence ID" value="PRP74168.1"/>
    <property type="molecule type" value="Genomic_DNA"/>
</dbReference>
<protein>
    <submittedName>
        <fullName evidence="1">Uncharacterized protein</fullName>
    </submittedName>
</protein>
<dbReference type="InParanoid" id="A0A2P6MR34"/>
<sequence>MTLASFPCTCTATLSGHTAYLHCQLIILDSAVQWEYPKKGGKETAKILSNCMFVPLQNH</sequence>
<organism evidence="1 2">
    <name type="scientific">Planoprotostelium fungivorum</name>
    <dbReference type="NCBI Taxonomy" id="1890364"/>
    <lineage>
        <taxon>Eukaryota</taxon>
        <taxon>Amoebozoa</taxon>
        <taxon>Evosea</taxon>
        <taxon>Variosea</taxon>
        <taxon>Cavosteliida</taxon>
        <taxon>Cavosteliaceae</taxon>
        <taxon>Planoprotostelium</taxon>
    </lineage>
</organism>
<name>A0A2P6MR34_9EUKA</name>
<gene>
    <name evidence="1" type="ORF">PROFUN_16179</name>
</gene>
<keyword evidence="2" id="KW-1185">Reference proteome</keyword>